<dbReference type="Proteomes" id="UP001202328">
    <property type="component" value="Unassembled WGS sequence"/>
</dbReference>
<organism evidence="1 2">
    <name type="scientific">Papaver atlanticum</name>
    <dbReference type="NCBI Taxonomy" id="357466"/>
    <lineage>
        <taxon>Eukaryota</taxon>
        <taxon>Viridiplantae</taxon>
        <taxon>Streptophyta</taxon>
        <taxon>Embryophyta</taxon>
        <taxon>Tracheophyta</taxon>
        <taxon>Spermatophyta</taxon>
        <taxon>Magnoliopsida</taxon>
        <taxon>Ranunculales</taxon>
        <taxon>Papaveraceae</taxon>
        <taxon>Papaveroideae</taxon>
        <taxon>Papaver</taxon>
    </lineage>
</organism>
<reference evidence="1" key="1">
    <citation type="submission" date="2022-04" db="EMBL/GenBank/DDBJ databases">
        <title>A functionally conserved STORR gene fusion in Papaver species that diverged 16.8 million years ago.</title>
        <authorList>
            <person name="Catania T."/>
        </authorList>
    </citation>
    <scope>NUCLEOTIDE SEQUENCE</scope>
    <source>
        <strain evidence="1">S-188037</strain>
    </source>
</reference>
<dbReference type="AlphaFoldDB" id="A0AAD4X7H5"/>
<accession>A0AAD4X7H5</accession>
<evidence type="ECO:0000313" key="2">
    <source>
        <dbReference type="Proteomes" id="UP001202328"/>
    </source>
</evidence>
<protein>
    <submittedName>
        <fullName evidence="1">Uncharacterized protein</fullName>
    </submittedName>
</protein>
<comment type="caution">
    <text evidence="1">The sequence shown here is derived from an EMBL/GenBank/DDBJ whole genome shotgun (WGS) entry which is preliminary data.</text>
</comment>
<gene>
    <name evidence="1" type="ORF">MKW98_000621</name>
</gene>
<sequence>VYWSDRDDRRNLHWIWWCDQLHFSYNTYNKERRTQLRGRRKNFISDKRAVQLSRFVQQFSAVFTTQR</sequence>
<feature type="non-terminal residue" evidence="1">
    <location>
        <position position="67"/>
    </location>
</feature>
<proteinExistence type="predicted"/>
<keyword evidence="2" id="KW-1185">Reference proteome</keyword>
<dbReference type="EMBL" id="JAJJMB010014260">
    <property type="protein sequence ID" value="KAI3861669.1"/>
    <property type="molecule type" value="Genomic_DNA"/>
</dbReference>
<name>A0AAD4X7H5_9MAGN</name>
<evidence type="ECO:0000313" key="1">
    <source>
        <dbReference type="EMBL" id="KAI3861669.1"/>
    </source>
</evidence>